<dbReference type="STRING" id="52586.A0A0B1PCT2"/>
<dbReference type="Proteomes" id="UP000030854">
    <property type="component" value="Unassembled WGS sequence"/>
</dbReference>
<dbReference type="EMBL" id="JNVN01000731">
    <property type="protein sequence ID" value="KHJ34731.1"/>
    <property type="molecule type" value="Genomic_DNA"/>
</dbReference>
<keyword evidence="2" id="KW-1185">Reference proteome</keyword>
<sequence length="124" mass="14155">MAPVQQRYEENANRLRRQPEQFKVGDKVWLDLKNVITAVPDELTVELNVPGNIHKRFQVGLVKRAGKGPFPSQISDDAQYPPVIDELGEEEHAIESILRAKTIRHGRGKYREALAKWESEIDPS</sequence>
<name>A0A0B1PCT2_UNCNE</name>
<protein>
    <submittedName>
        <fullName evidence="1">Uncharacterized protein</fullName>
    </submittedName>
</protein>
<evidence type="ECO:0000313" key="1">
    <source>
        <dbReference type="EMBL" id="KHJ34731.1"/>
    </source>
</evidence>
<organism evidence="1 2">
    <name type="scientific">Uncinula necator</name>
    <name type="common">Grape powdery mildew</name>
    <dbReference type="NCBI Taxonomy" id="52586"/>
    <lineage>
        <taxon>Eukaryota</taxon>
        <taxon>Fungi</taxon>
        <taxon>Dikarya</taxon>
        <taxon>Ascomycota</taxon>
        <taxon>Pezizomycotina</taxon>
        <taxon>Leotiomycetes</taxon>
        <taxon>Erysiphales</taxon>
        <taxon>Erysiphaceae</taxon>
        <taxon>Erysiphe</taxon>
    </lineage>
</organism>
<proteinExistence type="predicted"/>
<accession>A0A0B1PCT2</accession>
<evidence type="ECO:0000313" key="2">
    <source>
        <dbReference type="Proteomes" id="UP000030854"/>
    </source>
</evidence>
<dbReference type="HOGENOM" id="CLU_2005589_0_0_1"/>
<reference evidence="1 2" key="1">
    <citation type="journal article" date="2014" name="BMC Genomics">
        <title>Adaptive genomic structural variation in the grape powdery mildew pathogen, Erysiphe necator.</title>
        <authorList>
            <person name="Jones L."/>
            <person name="Riaz S."/>
            <person name="Morales-Cruz A."/>
            <person name="Amrine K.C."/>
            <person name="McGuire B."/>
            <person name="Gubler W.D."/>
            <person name="Walker M.A."/>
            <person name="Cantu D."/>
        </authorList>
    </citation>
    <scope>NUCLEOTIDE SEQUENCE [LARGE SCALE GENOMIC DNA]</scope>
    <source>
        <strain evidence="2">c</strain>
    </source>
</reference>
<dbReference type="AlphaFoldDB" id="A0A0B1PCT2"/>
<comment type="caution">
    <text evidence="1">The sequence shown here is derived from an EMBL/GenBank/DDBJ whole genome shotgun (WGS) entry which is preliminary data.</text>
</comment>
<gene>
    <name evidence="1" type="ORF">EV44_g3785</name>
</gene>